<dbReference type="GO" id="GO:1902209">
    <property type="term" value="P:negative regulation of bacterial-type flagellum assembly"/>
    <property type="evidence" value="ECO:0007669"/>
    <property type="project" value="InterPro"/>
</dbReference>
<dbReference type="STRING" id="336292.SAMN05660710_01204"/>
<dbReference type="NCBIfam" id="NF001995">
    <property type="entry name" value="PRK00794.1-1"/>
    <property type="match status" value="1"/>
</dbReference>
<keyword evidence="1" id="KW-0678">Repressor</keyword>
<keyword evidence="4" id="KW-0282">Flagellum</keyword>
<dbReference type="GO" id="GO:0044781">
    <property type="term" value="P:bacterial-type flagellum organization"/>
    <property type="evidence" value="ECO:0007669"/>
    <property type="project" value="UniProtKB-KW"/>
</dbReference>
<dbReference type="GO" id="GO:0048027">
    <property type="term" value="F:mRNA 5'-UTR binding"/>
    <property type="evidence" value="ECO:0007669"/>
    <property type="project" value="InterPro"/>
</dbReference>
<dbReference type="InterPro" id="IPR009967">
    <property type="entry name" value="Flagellum_FlbT"/>
</dbReference>
<evidence type="ECO:0000313" key="4">
    <source>
        <dbReference type="EMBL" id="SCY29597.1"/>
    </source>
</evidence>
<name>A0A1G5ERH6_9RHOB</name>
<protein>
    <submittedName>
        <fullName evidence="4">Flagellar protein FlbT</fullName>
    </submittedName>
</protein>
<keyword evidence="5" id="KW-1185">Reference proteome</keyword>
<dbReference type="OrthoDB" id="8561314at2"/>
<dbReference type="Proteomes" id="UP000199502">
    <property type="component" value="Unassembled WGS sequence"/>
</dbReference>
<dbReference type="Pfam" id="PF07378">
    <property type="entry name" value="FlbT"/>
    <property type="match status" value="1"/>
</dbReference>
<dbReference type="RefSeq" id="WP_090741258.1">
    <property type="nucleotide sequence ID" value="NZ_FMVT01000003.1"/>
</dbReference>
<accession>A0A1G5ERH6</accession>
<sequence>MSGLVLKLAPNERILINGAVIENGDRRSRISIKTPNVNVLRLRDAIHPDAANTPVARACYIAQLILSGDADPAQGRRQLLSAIEQLSQVFDDRDSRILLADATNFAIEDNPYQAMRRLRELLPREARLFAATRQ</sequence>
<keyword evidence="2" id="KW-1005">Bacterial flagellum biogenesis</keyword>
<organism evidence="4 5">
    <name type="scientific">Paracoccus tibetensis</name>
    <dbReference type="NCBI Taxonomy" id="336292"/>
    <lineage>
        <taxon>Bacteria</taxon>
        <taxon>Pseudomonadati</taxon>
        <taxon>Pseudomonadota</taxon>
        <taxon>Alphaproteobacteria</taxon>
        <taxon>Rhodobacterales</taxon>
        <taxon>Paracoccaceae</taxon>
        <taxon>Paracoccus</taxon>
    </lineage>
</organism>
<evidence type="ECO:0000256" key="1">
    <source>
        <dbReference type="ARBA" id="ARBA00022491"/>
    </source>
</evidence>
<keyword evidence="4" id="KW-0966">Cell projection</keyword>
<evidence type="ECO:0000313" key="5">
    <source>
        <dbReference type="Proteomes" id="UP000199502"/>
    </source>
</evidence>
<dbReference type="EMBL" id="FMVT01000003">
    <property type="protein sequence ID" value="SCY29597.1"/>
    <property type="molecule type" value="Genomic_DNA"/>
</dbReference>
<proteinExistence type="predicted"/>
<gene>
    <name evidence="4" type="ORF">SAMN05660710_01204</name>
</gene>
<dbReference type="GO" id="GO:0006402">
    <property type="term" value="P:mRNA catabolic process"/>
    <property type="evidence" value="ECO:0007669"/>
    <property type="project" value="InterPro"/>
</dbReference>
<dbReference type="AlphaFoldDB" id="A0A1G5ERH6"/>
<evidence type="ECO:0000256" key="3">
    <source>
        <dbReference type="ARBA" id="ARBA00022884"/>
    </source>
</evidence>
<reference evidence="4 5" key="1">
    <citation type="submission" date="2016-10" db="EMBL/GenBank/DDBJ databases">
        <authorList>
            <person name="de Groot N.N."/>
        </authorList>
    </citation>
    <scope>NUCLEOTIDE SEQUENCE [LARGE SCALE GENOMIC DNA]</scope>
    <source>
        <strain evidence="4 5">CGMCC 1.8925</strain>
    </source>
</reference>
<evidence type="ECO:0000256" key="2">
    <source>
        <dbReference type="ARBA" id="ARBA00022795"/>
    </source>
</evidence>
<keyword evidence="4" id="KW-0969">Cilium</keyword>
<keyword evidence="3" id="KW-0694">RNA-binding</keyword>